<feature type="domain" description="CzcB-like C-terminal circularly permuted SH3-like" evidence="5">
    <location>
        <begin position="263"/>
        <end position="327"/>
    </location>
</feature>
<dbReference type="InterPro" id="IPR058647">
    <property type="entry name" value="BSH_CzcB-like"/>
</dbReference>
<accession>A0AAV3TZI3</accession>
<dbReference type="PANTHER" id="PTHR30097:SF4">
    <property type="entry name" value="SLR6042 PROTEIN"/>
    <property type="match status" value="1"/>
</dbReference>
<dbReference type="PANTHER" id="PTHR30097">
    <property type="entry name" value="CATION EFFLUX SYSTEM PROTEIN CUSB"/>
    <property type="match status" value="1"/>
</dbReference>
<dbReference type="AlphaFoldDB" id="A0AAV3TZI3"/>
<evidence type="ECO:0000256" key="3">
    <source>
        <dbReference type="SAM" id="Phobius"/>
    </source>
</evidence>
<organism evidence="6 7">
    <name type="scientific">Halioxenophilus aromaticivorans</name>
    <dbReference type="NCBI Taxonomy" id="1306992"/>
    <lineage>
        <taxon>Bacteria</taxon>
        <taxon>Pseudomonadati</taxon>
        <taxon>Pseudomonadota</taxon>
        <taxon>Gammaproteobacteria</taxon>
        <taxon>Alteromonadales</taxon>
        <taxon>Alteromonadaceae</taxon>
        <taxon>Halioxenophilus</taxon>
    </lineage>
</organism>
<evidence type="ECO:0000259" key="5">
    <source>
        <dbReference type="Pfam" id="PF25975"/>
    </source>
</evidence>
<evidence type="ECO:0008006" key="8">
    <source>
        <dbReference type="Google" id="ProtNLM"/>
    </source>
</evidence>
<dbReference type="GO" id="GO:0046914">
    <property type="term" value="F:transition metal ion binding"/>
    <property type="evidence" value="ECO:0007669"/>
    <property type="project" value="TreeGrafter"/>
</dbReference>
<dbReference type="GO" id="GO:0060003">
    <property type="term" value="P:copper ion export"/>
    <property type="evidence" value="ECO:0007669"/>
    <property type="project" value="TreeGrafter"/>
</dbReference>
<proteinExistence type="predicted"/>
<evidence type="ECO:0000256" key="2">
    <source>
        <dbReference type="SAM" id="MobiDB-lite"/>
    </source>
</evidence>
<feature type="region of interest" description="Disordered" evidence="2">
    <location>
        <begin position="43"/>
        <end position="65"/>
    </location>
</feature>
<name>A0AAV3TZI3_9ALTE</name>
<dbReference type="InterPro" id="IPR051909">
    <property type="entry name" value="MFP_Cation_Efflux"/>
</dbReference>
<comment type="caution">
    <text evidence="6">The sequence shown here is derived from an EMBL/GenBank/DDBJ whole genome shotgun (WGS) entry which is preliminary data.</text>
</comment>
<feature type="transmembrane region" description="Helical" evidence="3">
    <location>
        <begin position="20"/>
        <end position="39"/>
    </location>
</feature>
<evidence type="ECO:0000313" key="7">
    <source>
        <dbReference type="Proteomes" id="UP001409585"/>
    </source>
</evidence>
<keyword evidence="3" id="KW-0812">Transmembrane</keyword>
<evidence type="ECO:0000259" key="4">
    <source>
        <dbReference type="Pfam" id="PF25973"/>
    </source>
</evidence>
<reference evidence="7" key="1">
    <citation type="journal article" date="2019" name="Int. J. Syst. Evol. Microbiol.">
        <title>The Global Catalogue of Microorganisms (GCM) 10K type strain sequencing project: providing services to taxonomists for standard genome sequencing and annotation.</title>
        <authorList>
            <consortium name="The Broad Institute Genomics Platform"/>
            <consortium name="The Broad Institute Genome Sequencing Center for Infectious Disease"/>
            <person name="Wu L."/>
            <person name="Ma J."/>
        </authorList>
    </citation>
    <scope>NUCLEOTIDE SEQUENCE [LARGE SCALE GENOMIC DNA]</scope>
    <source>
        <strain evidence="7">JCM 19134</strain>
    </source>
</reference>
<gene>
    <name evidence="6" type="ORF">GCM10025791_11750</name>
</gene>
<dbReference type="EMBL" id="BAABLX010000007">
    <property type="protein sequence ID" value="GAA4935788.1"/>
    <property type="molecule type" value="Genomic_DNA"/>
</dbReference>
<dbReference type="SUPFAM" id="SSF51230">
    <property type="entry name" value="Single hybrid motif"/>
    <property type="match status" value="1"/>
</dbReference>
<sequence length="339" mass="36559">MPYAQAPLIRTGIKKIMKTANIIFISAILAAYACLAPAGEKHVENHEEKHLEEDKHPASDHHNQHQPTVTLKNTVAEHQGIALAQAASGSINQQVTLYGQLQSGPEQISHVRARFTGLIKSVLLTVGNTVKKGDLLANIESNDSLQNYPLLAPIDGVIIQRHANAGEFTQDQILFSIAQLDNLWAELQLFSGKAGQVKTGQTVTINGLDNPATEITSTIEHIVPALNAPYQIARVPLSRVANSLYAGLWVTARISTNSQPAEVIIDQRALHTIDGKVGIFTAKPEGEATIYTFTEVTLGLQDDGFASVTNGITAGTQYAVENSYILKADVEKSSAEHAH</sequence>
<keyword evidence="3" id="KW-0472">Membrane</keyword>
<keyword evidence="1" id="KW-0813">Transport</keyword>
<dbReference type="InterPro" id="IPR058649">
    <property type="entry name" value="CzcB_C"/>
</dbReference>
<keyword evidence="3" id="KW-1133">Transmembrane helix</keyword>
<dbReference type="Pfam" id="PF25973">
    <property type="entry name" value="BSH_CzcB"/>
    <property type="match status" value="1"/>
</dbReference>
<protein>
    <recommendedName>
        <fullName evidence="8">RND efflux pump membrane fusion protein barrel-sandwich domain-containing protein</fullName>
    </recommendedName>
</protein>
<dbReference type="Pfam" id="PF25975">
    <property type="entry name" value="CzcB_C"/>
    <property type="match status" value="1"/>
</dbReference>
<evidence type="ECO:0000313" key="6">
    <source>
        <dbReference type="EMBL" id="GAA4935788.1"/>
    </source>
</evidence>
<dbReference type="InterPro" id="IPR011053">
    <property type="entry name" value="Single_hybrid_motif"/>
</dbReference>
<dbReference type="GO" id="GO:0015679">
    <property type="term" value="P:plasma membrane copper ion transport"/>
    <property type="evidence" value="ECO:0007669"/>
    <property type="project" value="TreeGrafter"/>
</dbReference>
<feature type="domain" description="CzcB-like barrel-sandwich hybrid" evidence="4">
    <location>
        <begin position="108"/>
        <end position="178"/>
    </location>
</feature>
<dbReference type="GO" id="GO:0030288">
    <property type="term" value="C:outer membrane-bounded periplasmic space"/>
    <property type="evidence" value="ECO:0007669"/>
    <property type="project" value="TreeGrafter"/>
</dbReference>
<dbReference type="Proteomes" id="UP001409585">
    <property type="component" value="Unassembled WGS sequence"/>
</dbReference>
<feature type="compositionally biased region" description="Basic and acidic residues" evidence="2">
    <location>
        <begin position="43"/>
        <end position="63"/>
    </location>
</feature>
<keyword evidence="7" id="KW-1185">Reference proteome</keyword>
<evidence type="ECO:0000256" key="1">
    <source>
        <dbReference type="ARBA" id="ARBA00022448"/>
    </source>
</evidence>
<dbReference type="Gene3D" id="2.40.50.100">
    <property type="match status" value="1"/>
</dbReference>
<dbReference type="Gene3D" id="2.40.420.20">
    <property type="match status" value="1"/>
</dbReference>